<dbReference type="InterPro" id="IPR015414">
    <property type="entry name" value="TMEM64"/>
</dbReference>
<feature type="transmembrane region" description="Helical" evidence="6">
    <location>
        <begin position="175"/>
        <end position="193"/>
    </location>
</feature>
<keyword evidence="3 6" id="KW-0812">Transmembrane</keyword>
<proteinExistence type="inferred from homology"/>
<evidence type="ECO:0000313" key="9">
    <source>
        <dbReference type="Proteomes" id="UP000514716"/>
    </source>
</evidence>
<dbReference type="InterPro" id="IPR032816">
    <property type="entry name" value="VTT_dom"/>
</dbReference>
<dbReference type="Proteomes" id="UP000514716">
    <property type="component" value="Chromosome"/>
</dbReference>
<evidence type="ECO:0000259" key="7">
    <source>
        <dbReference type="Pfam" id="PF09335"/>
    </source>
</evidence>
<dbReference type="KEGG" id="pdec:H1Q58_08570"/>
<dbReference type="AlphaFoldDB" id="A0A7D7REJ9"/>
<accession>A0A7D7REJ9</accession>
<protein>
    <recommendedName>
        <fullName evidence="6">TVP38/TMEM64 family membrane protein</fullName>
    </recommendedName>
</protein>
<comment type="caution">
    <text evidence="6">Lacks conserved residue(s) required for the propagation of feature annotation.</text>
</comment>
<evidence type="ECO:0000256" key="1">
    <source>
        <dbReference type="ARBA" id="ARBA00004651"/>
    </source>
</evidence>
<feature type="domain" description="VTT" evidence="7">
    <location>
        <begin position="60"/>
        <end position="161"/>
    </location>
</feature>
<dbReference type="PANTHER" id="PTHR12677:SF55">
    <property type="entry name" value="UNDECAPRENYL PHOSPHATE TRANSPORTER SAOUHSC_00901-RELATED"/>
    <property type="match status" value="1"/>
</dbReference>
<feature type="transmembrane region" description="Helical" evidence="6">
    <location>
        <begin position="112"/>
        <end position="137"/>
    </location>
</feature>
<dbReference type="Pfam" id="PF09335">
    <property type="entry name" value="VTT_dom"/>
    <property type="match status" value="1"/>
</dbReference>
<name>A0A7D7REJ9_PLAMR</name>
<evidence type="ECO:0000256" key="2">
    <source>
        <dbReference type="ARBA" id="ARBA00022475"/>
    </source>
</evidence>
<keyword evidence="2 6" id="KW-1003">Cell membrane</keyword>
<gene>
    <name evidence="8" type="ORF">H1Q58_08570</name>
</gene>
<dbReference type="RefSeq" id="WP_182091198.1">
    <property type="nucleotide sequence ID" value="NZ_CP059540.1"/>
</dbReference>
<keyword evidence="9" id="KW-1185">Reference proteome</keyword>
<organism evidence="8 9">
    <name type="scientific">Planococcus maritimus</name>
    <dbReference type="NCBI Taxonomy" id="192421"/>
    <lineage>
        <taxon>Bacteria</taxon>
        <taxon>Bacillati</taxon>
        <taxon>Bacillota</taxon>
        <taxon>Bacilli</taxon>
        <taxon>Bacillales</taxon>
        <taxon>Caryophanaceae</taxon>
        <taxon>Planococcus</taxon>
    </lineage>
</organism>
<dbReference type="PANTHER" id="PTHR12677">
    <property type="entry name" value="GOLGI APPARATUS MEMBRANE PROTEIN TVP38-RELATED"/>
    <property type="match status" value="1"/>
</dbReference>
<evidence type="ECO:0000256" key="3">
    <source>
        <dbReference type="ARBA" id="ARBA00022692"/>
    </source>
</evidence>
<evidence type="ECO:0000256" key="4">
    <source>
        <dbReference type="ARBA" id="ARBA00022989"/>
    </source>
</evidence>
<dbReference type="GO" id="GO:0005886">
    <property type="term" value="C:plasma membrane"/>
    <property type="evidence" value="ECO:0007669"/>
    <property type="project" value="UniProtKB-SubCell"/>
</dbReference>
<dbReference type="EMBL" id="CP059540">
    <property type="protein sequence ID" value="QMT16041.1"/>
    <property type="molecule type" value="Genomic_DNA"/>
</dbReference>
<reference evidence="8 9" key="1">
    <citation type="submission" date="2020-07" db="EMBL/GenBank/DDBJ databases">
        <title>Screening of a cold-adapted Planococcus bacterium producing protease in traditional shrimp paste and protease identification by genome sequencing.</title>
        <authorList>
            <person name="Gao R."/>
            <person name="Leng W."/>
            <person name="Chu Q."/>
            <person name="Wu X."/>
            <person name="Liu H."/>
            <person name="Li X."/>
        </authorList>
    </citation>
    <scope>NUCLEOTIDE SEQUENCE [LARGE SCALE GENOMIC DNA]</scope>
    <source>
        <strain evidence="8 9">XJ11</strain>
    </source>
</reference>
<feature type="transmembrane region" description="Helical" evidence="6">
    <location>
        <begin position="61"/>
        <end position="85"/>
    </location>
</feature>
<evidence type="ECO:0000256" key="6">
    <source>
        <dbReference type="RuleBase" id="RU366058"/>
    </source>
</evidence>
<evidence type="ECO:0000313" key="8">
    <source>
        <dbReference type="EMBL" id="QMT16041.1"/>
    </source>
</evidence>
<sequence length="204" mass="22415">MSKAWRQNDEPLAVYRESGAKVMSEIFSIVEFCMLLILNIGISALWFIPSILITPINLDRFGLMGGSALAVVGEVIGALIGFWLYRYGAKHLPSAWQQQQWFQFFLRQKNGAVFFAVIAFRLLPFAPSGAVTAAAALTPISAPAFFWASSIGKLPALALEITVAFGLVFWLPQSLLYGVIGVGFVGLLLMALNRKRSSTKLNRQ</sequence>
<keyword evidence="5 6" id="KW-0472">Membrane</keyword>
<evidence type="ECO:0000256" key="5">
    <source>
        <dbReference type="ARBA" id="ARBA00023136"/>
    </source>
</evidence>
<comment type="subcellular location">
    <subcellularLocation>
        <location evidence="1 6">Cell membrane</location>
        <topology evidence="1 6">Multi-pass membrane protein</topology>
    </subcellularLocation>
</comment>
<comment type="similarity">
    <text evidence="6">Belongs to the TVP38/TMEM64 family.</text>
</comment>
<keyword evidence="4 6" id="KW-1133">Transmembrane helix</keyword>
<feature type="transmembrane region" description="Helical" evidence="6">
    <location>
        <begin position="26"/>
        <end position="49"/>
    </location>
</feature>